<evidence type="ECO:0000313" key="14">
    <source>
        <dbReference type="Proteomes" id="UP000307169"/>
    </source>
</evidence>
<gene>
    <name evidence="10" type="ORF">E3Q01_01583</name>
    <name evidence="9" type="ORF">E3Q02_03361</name>
    <name evidence="11" type="ORF">E3Q03_01280</name>
    <name evidence="8" type="ORF">E3Q10_02000</name>
    <name evidence="7" type="ORF">E3Q17_03267</name>
    <name evidence="6" type="ORF">E3Q22_01905</name>
</gene>
<dbReference type="EMBL" id="SPRO01000017">
    <property type="protein sequence ID" value="TIC30724.1"/>
    <property type="molecule type" value="Genomic_DNA"/>
</dbReference>
<evidence type="ECO:0000313" key="9">
    <source>
        <dbReference type="EMBL" id="TIC62709.1"/>
    </source>
</evidence>
<dbReference type="Proteomes" id="UP000307169">
    <property type="component" value="Unassembled WGS sequence"/>
</dbReference>
<evidence type="ECO:0000313" key="13">
    <source>
        <dbReference type="Proteomes" id="UP000305647"/>
    </source>
</evidence>
<accession>A0A4T0SIN0</accession>
<keyword evidence="3 5" id="KW-1133">Transmembrane helix</keyword>
<evidence type="ECO:0000256" key="2">
    <source>
        <dbReference type="ARBA" id="ARBA00022692"/>
    </source>
</evidence>
<evidence type="ECO:0000313" key="11">
    <source>
        <dbReference type="EMBL" id="TIC69628.1"/>
    </source>
</evidence>
<dbReference type="GO" id="GO:0016020">
    <property type="term" value="C:membrane"/>
    <property type="evidence" value="ECO:0007669"/>
    <property type="project" value="UniProtKB-SubCell"/>
</dbReference>
<evidence type="ECO:0000313" key="17">
    <source>
        <dbReference type="Proteomes" id="UP000310708"/>
    </source>
</evidence>
<evidence type="ECO:0000313" key="8">
    <source>
        <dbReference type="EMBL" id="TIC30724.1"/>
    </source>
</evidence>
<evidence type="ECO:0000313" key="16">
    <source>
        <dbReference type="Proteomes" id="UP000310685"/>
    </source>
</evidence>
<dbReference type="Proteomes" id="UP000310685">
    <property type="component" value="Unassembled WGS sequence"/>
</dbReference>
<evidence type="ECO:0000256" key="5">
    <source>
        <dbReference type="SAM" id="Phobius"/>
    </source>
</evidence>
<dbReference type="Proteomes" id="UP000309601">
    <property type="component" value="Unassembled WGS sequence"/>
</dbReference>
<dbReference type="EMBL" id="SPRC01000016">
    <property type="protein sequence ID" value="TIB80384.1"/>
    <property type="molecule type" value="Genomic_DNA"/>
</dbReference>
<dbReference type="PANTHER" id="PTHR36460">
    <property type="entry name" value="UPF0132 DOMAIN PROTEIN (AFU_ORTHOLOGUE AFUA_3G10255)"/>
    <property type="match status" value="1"/>
</dbReference>
<dbReference type="EMBL" id="SPRV01000009">
    <property type="protein sequence ID" value="TIC69628.1"/>
    <property type="molecule type" value="Genomic_DNA"/>
</dbReference>
<name>A0A4T0SIN0_9BASI</name>
<evidence type="ECO:0000313" key="12">
    <source>
        <dbReference type="Proteomes" id="UP000305362"/>
    </source>
</evidence>
<evidence type="ECO:0000313" key="10">
    <source>
        <dbReference type="EMBL" id="TIC66689.1"/>
    </source>
</evidence>
<dbReference type="EMBL" id="SPRX01000015">
    <property type="protein sequence ID" value="TIC66689.1"/>
    <property type="molecule type" value="Genomic_DNA"/>
</dbReference>
<dbReference type="EMBL" id="SPRW01000043">
    <property type="protein sequence ID" value="TIC62709.1"/>
    <property type="molecule type" value="Genomic_DNA"/>
</dbReference>
<dbReference type="OrthoDB" id="5546837at2759"/>
<dbReference type="Proteomes" id="UP000305647">
    <property type="component" value="Unassembled WGS sequence"/>
</dbReference>
<dbReference type="PANTHER" id="PTHR36460:SF1">
    <property type="entry name" value="UPF0132 DOMAIN PROTEIN (AFU_ORTHOLOGUE AFUA_3G10255)"/>
    <property type="match status" value="1"/>
</dbReference>
<sequence>MSYPPATMNSYQSGQTPQPLYGDIQDSDNLEAGHAVGAWETRFGWRVDVEAASAYVLGPISALLLLIFETTSDYIRYHAYQSALLSAILALLHFVLLILRFPSIFNWCAILLDIFALGKTALHAYRDSQSLERYPLPYIGEIANRWVGEE</sequence>
<reference evidence="12 13" key="1">
    <citation type="submission" date="2019-03" db="EMBL/GenBank/DDBJ databases">
        <title>Sequencing 25 genomes of Wallemia mellicola.</title>
        <authorList>
            <person name="Gostincar C."/>
        </authorList>
    </citation>
    <scope>NUCLEOTIDE SEQUENCE [LARGE SCALE GENOMIC DNA]</scope>
    <source>
        <strain evidence="7 14">EXF-1262</strain>
        <strain evidence="9 15">EXF-1274</strain>
        <strain evidence="11 12">EXF-1277</strain>
        <strain evidence="6 16">EXF-6152</strain>
        <strain evidence="10 17">EXF-757</strain>
        <strain evidence="8 13">EXF-8738</strain>
    </source>
</reference>
<evidence type="ECO:0000256" key="4">
    <source>
        <dbReference type="ARBA" id="ARBA00023136"/>
    </source>
</evidence>
<evidence type="ECO:0000313" key="15">
    <source>
        <dbReference type="Proteomes" id="UP000309601"/>
    </source>
</evidence>
<protein>
    <submittedName>
        <fullName evidence="8">Uncharacterized protein</fullName>
    </submittedName>
</protein>
<proteinExistence type="predicted"/>
<dbReference type="Proteomes" id="UP000310708">
    <property type="component" value="Unassembled WGS sequence"/>
</dbReference>
<evidence type="ECO:0000256" key="3">
    <source>
        <dbReference type="ARBA" id="ARBA00022989"/>
    </source>
</evidence>
<evidence type="ECO:0000313" key="6">
    <source>
        <dbReference type="EMBL" id="TIB80384.1"/>
    </source>
</evidence>
<dbReference type="AlphaFoldDB" id="A0A4T0SIN0"/>
<keyword evidence="2 5" id="KW-0812">Transmembrane</keyword>
<feature type="transmembrane region" description="Helical" evidence="5">
    <location>
        <begin position="104"/>
        <end position="125"/>
    </location>
</feature>
<dbReference type="EMBL" id="SPRH01000044">
    <property type="protein sequence ID" value="TIB97747.1"/>
    <property type="molecule type" value="Genomic_DNA"/>
</dbReference>
<dbReference type="Proteomes" id="UP000305362">
    <property type="component" value="Unassembled WGS sequence"/>
</dbReference>
<organism evidence="8 13">
    <name type="scientific">Wallemia mellicola</name>
    <dbReference type="NCBI Taxonomy" id="1708541"/>
    <lineage>
        <taxon>Eukaryota</taxon>
        <taxon>Fungi</taxon>
        <taxon>Dikarya</taxon>
        <taxon>Basidiomycota</taxon>
        <taxon>Wallemiomycotina</taxon>
        <taxon>Wallemiomycetes</taxon>
        <taxon>Wallemiales</taxon>
        <taxon>Wallemiaceae</taxon>
        <taxon>Wallemia</taxon>
    </lineage>
</organism>
<keyword evidence="4 5" id="KW-0472">Membrane</keyword>
<comment type="subcellular location">
    <subcellularLocation>
        <location evidence="1">Membrane</location>
        <topology evidence="1">Multi-pass membrane protein</topology>
    </subcellularLocation>
</comment>
<feature type="transmembrane region" description="Helical" evidence="5">
    <location>
        <begin position="51"/>
        <end position="68"/>
    </location>
</feature>
<evidence type="ECO:0000313" key="7">
    <source>
        <dbReference type="EMBL" id="TIB97747.1"/>
    </source>
</evidence>
<comment type="caution">
    <text evidence="8">The sequence shown here is derived from an EMBL/GenBank/DDBJ whole genome shotgun (WGS) entry which is preliminary data.</text>
</comment>
<feature type="transmembrane region" description="Helical" evidence="5">
    <location>
        <begin position="80"/>
        <end position="98"/>
    </location>
</feature>
<evidence type="ECO:0000256" key="1">
    <source>
        <dbReference type="ARBA" id="ARBA00004141"/>
    </source>
</evidence>